<evidence type="ECO:0000313" key="3">
    <source>
        <dbReference type="Proteomes" id="UP000006062"/>
    </source>
</evidence>
<dbReference type="InterPro" id="IPR011990">
    <property type="entry name" value="TPR-like_helical_dom_sf"/>
</dbReference>
<dbReference type="OrthoDB" id="9812349at2"/>
<dbReference type="EMBL" id="CP003154">
    <property type="protein sequence ID" value="AFL74374.1"/>
    <property type="molecule type" value="Genomic_DNA"/>
</dbReference>
<dbReference type="RefSeq" id="WP_014778819.1">
    <property type="nucleotide sequence ID" value="NC_018012.1"/>
</dbReference>
<feature type="region of interest" description="Disordered" evidence="1">
    <location>
        <begin position="258"/>
        <end position="284"/>
    </location>
</feature>
<dbReference type="KEGG" id="tvi:Thivi_2432"/>
<dbReference type="Proteomes" id="UP000006062">
    <property type="component" value="Chromosome"/>
</dbReference>
<organism evidence="2 3">
    <name type="scientific">Thiocystis violascens (strain ATCC 17096 / DSM 198 / 6111)</name>
    <name type="common">Chromatium violascens</name>
    <dbReference type="NCBI Taxonomy" id="765911"/>
    <lineage>
        <taxon>Bacteria</taxon>
        <taxon>Pseudomonadati</taxon>
        <taxon>Pseudomonadota</taxon>
        <taxon>Gammaproteobacteria</taxon>
        <taxon>Chromatiales</taxon>
        <taxon>Chromatiaceae</taxon>
        <taxon>Thiocystis</taxon>
    </lineage>
</organism>
<dbReference type="SUPFAM" id="SSF48452">
    <property type="entry name" value="TPR-like"/>
    <property type="match status" value="1"/>
</dbReference>
<dbReference type="HOGENOM" id="CLU_440700_0_0_6"/>
<evidence type="ECO:0008006" key="4">
    <source>
        <dbReference type="Google" id="ProtNLM"/>
    </source>
</evidence>
<sequence>MEASYKVSALGIAPGHFENTVRDGLKDLLKGDPATFEPKFQRILLNQQVVLVKNLPEVAARNLYDKLTEIGFLCRIDPMALTLETKTYRCPACGHEQPHATDGTPDTCEKCHIIGDRYKGNQPNRRNRELHDAIELERRALAAQSTVADEKQTREAERKRNAKLRKIARRKVEQELGVTFFSKLRPYLAPRVLLPAVAGLALLGGSVGLVLWDQRLGDVGAVDTADAALPSGQPGGMQVVITPPPGLSVTVGADPALGGTADLSPDGVESALAGAGGTSPDRLSESAVASGVAASEIDASGMTGKPALKVDIPDLPASAKSFATNDPAFPTTASDPRVLASLAFYQLDTGDLGAATRTLDRATLAMNGAPDAARALPKDRLLRDAVALRAGLADQYAKQADLTSAQSQWRRANLLADSIPAADFRAMAYGSLGRASHENRELPAQKEYLGLAVETAAQSAGGSLERIDLLGTLARDFALIGQHERATAFFEKATTALSRIQDRAIQPVAQAILAQRLAEAGETETAAAMLGSSLPPSADEVAAPASARHPEALAALASSRARQGDITQAQTDFSAAIVQARSLTDPVARTESLVYLARAIFQAGDPAAAGQLVDSAGSWD</sequence>
<accession>I3YBK6</accession>
<dbReference type="AlphaFoldDB" id="I3YBK6"/>
<proteinExistence type="predicted"/>
<keyword evidence="3" id="KW-1185">Reference proteome</keyword>
<dbReference type="Gene3D" id="1.25.40.10">
    <property type="entry name" value="Tetratricopeptide repeat domain"/>
    <property type="match status" value="2"/>
</dbReference>
<dbReference type="eggNOG" id="ENOG502ZR0Y">
    <property type="taxonomic scope" value="Bacteria"/>
</dbReference>
<evidence type="ECO:0000313" key="2">
    <source>
        <dbReference type="EMBL" id="AFL74374.1"/>
    </source>
</evidence>
<reference evidence="2 3" key="1">
    <citation type="submission" date="2012-06" db="EMBL/GenBank/DDBJ databases">
        <title>Complete sequence of Thiocystis violascens DSM 198.</title>
        <authorList>
            <consortium name="US DOE Joint Genome Institute"/>
            <person name="Lucas S."/>
            <person name="Han J."/>
            <person name="Lapidus A."/>
            <person name="Cheng J.-F."/>
            <person name="Goodwin L."/>
            <person name="Pitluck S."/>
            <person name="Peters L."/>
            <person name="Ovchinnikova G."/>
            <person name="Teshima H."/>
            <person name="Detter J.C."/>
            <person name="Han C."/>
            <person name="Tapia R."/>
            <person name="Land M."/>
            <person name="Hauser L."/>
            <person name="Kyrpides N."/>
            <person name="Ivanova N."/>
            <person name="Pagani I."/>
            <person name="Vogl K."/>
            <person name="Liu Z."/>
            <person name="Frigaard N.-U."/>
            <person name="Bryant D."/>
            <person name="Woyke T."/>
        </authorList>
    </citation>
    <scope>NUCLEOTIDE SEQUENCE [LARGE SCALE GENOMIC DNA]</scope>
    <source>
        <strain evidence="3">ATCC 17096 / DSM 198 / 6111</strain>
    </source>
</reference>
<gene>
    <name evidence="2" type="ordered locus">Thivi_2432</name>
</gene>
<protein>
    <recommendedName>
        <fullName evidence="4">Tetratricopeptide repeat protein</fullName>
    </recommendedName>
</protein>
<evidence type="ECO:0000256" key="1">
    <source>
        <dbReference type="SAM" id="MobiDB-lite"/>
    </source>
</evidence>
<name>I3YBK6_THIV6</name>